<keyword evidence="1" id="KW-0812">Transmembrane</keyword>
<gene>
    <name evidence="2" type="ORF">T03_11343</name>
</gene>
<reference evidence="2 3" key="1">
    <citation type="submission" date="2015-01" db="EMBL/GenBank/DDBJ databases">
        <title>Evolution of Trichinella species and genotypes.</title>
        <authorList>
            <person name="Korhonen P.K."/>
            <person name="Edoardo P."/>
            <person name="Giuseppe L.R."/>
            <person name="Gasser R.B."/>
        </authorList>
    </citation>
    <scope>NUCLEOTIDE SEQUENCE [LARGE SCALE GENOMIC DNA]</scope>
    <source>
        <strain evidence="2">ISS120</strain>
    </source>
</reference>
<dbReference type="OrthoDB" id="10392985at2759"/>
<comment type="caution">
    <text evidence="2">The sequence shown here is derived from an EMBL/GenBank/DDBJ whole genome shotgun (WGS) entry which is preliminary data.</text>
</comment>
<keyword evidence="1" id="KW-1133">Transmembrane helix</keyword>
<dbReference type="AlphaFoldDB" id="A0A0V1CYT1"/>
<sequence length="197" mass="22513">MAFLNVPVVTSTLEVQILMLLIAFAAMIAFLVLCGWCSKGEGDGKEQAAPLRPPQPLYPCYPPGQMYPQQMGAPRFMPMTVTKSAQCATGKLVRELFMEFPSRDTIEMYWGKLVCLLCEGDKLEILRRVMHVAIDSLQFCRSEESVGRGEENWDAPTWSHLCFPSVPLFTYWSLTTLFYWAVKANEQAHLVTFRWRF</sequence>
<keyword evidence="3" id="KW-1185">Reference proteome</keyword>
<feature type="transmembrane region" description="Helical" evidence="1">
    <location>
        <begin position="15"/>
        <end position="37"/>
    </location>
</feature>
<dbReference type="Proteomes" id="UP000054653">
    <property type="component" value="Unassembled WGS sequence"/>
</dbReference>
<evidence type="ECO:0000256" key="1">
    <source>
        <dbReference type="SAM" id="Phobius"/>
    </source>
</evidence>
<dbReference type="EMBL" id="JYDI01000070">
    <property type="protein sequence ID" value="KRY54408.1"/>
    <property type="molecule type" value="Genomic_DNA"/>
</dbReference>
<name>A0A0V1CYT1_TRIBR</name>
<protein>
    <submittedName>
        <fullName evidence="2">Uncharacterized protein</fullName>
    </submittedName>
</protein>
<evidence type="ECO:0000313" key="3">
    <source>
        <dbReference type="Proteomes" id="UP000054653"/>
    </source>
</evidence>
<organism evidence="2 3">
    <name type="scientific">Trichinella britovi</name>
    <name type="common">Parasitic roundworm</name>
    <dbReference type="NCBI Taxonomy" id="45882"/>
    <lineage>
        <taxon>Eukaryota</taxon>
        <taxon>Metazoa</taxon>
        <taxon>Ecdysozoa</taxon>
        <taxon>Nematoda</taxon>
        <taxon>Enoplea</taxon>
        <taxon>Dorylaimia</taxon>
        <taxon>Trichinellida</taxon>
        <taxon>Trichinellidae</taxon>
        <taxon>Trichinella</taxon>
    </lineage>
</organism>
<accession>A0A0V1CYT1</accession>
<evidence type="ECO:0000313" key="2">
    <source>
        <dbReference type="EMBL" id="KRY54408.1"/>
    </source>
</evidence>
<proteinExistence type="predicted"/>
<keyword evidence="1" id="KW-0472">Membrane</keyword>